<dbReference type="InterPro" id="IPR007673">
    <property type="entry name" value="Condensin_cplx_su1"/>
</dbReference>
<dbReference type="SUPFAM" id="SSF48371">
    <property type="entry name" value="ARM repeat"/>
    <property type="match status" value="1"/>
</dbReference>
<dbReference type="GO" id="GO:0000796">
    <property type="term" value="C:condensin complex"/>
    <property type="evidence" value="ECO:0007669"/>
    <property type="project" value="TreeGrafter"/>
</dbReference>
<dbReference type="InterPro" id="IPR032682">
    <property type="entry name" value="Cnd1_C"/>
</dbReference>
<keyword evidence="6" id="KW-0158">Chromosome</keyword>
<protein>
    <recommendedName>
        <fullName evidence="5 14">Condensin complex subunit 1</fullName>
    </recommendedName>
</protein>
<keyword evidence="10 14" id="KW-0498">Mitosis</keyword>
<evidence type="ECO:0000256" key="8">
    <source>
        <dbReference type="ARBA" id="ARBA00022553"/>
    </source>
</evidence>
<dbReference type="FunFam" id="1.25.10.10:FF:000695">
    <property type="entry name" value="Condensin complex subunit 1"/>
    <property type="match status" value="1"/>
</dbReference>
<dbReference type="GO" id="GO:0007076">
    <property type="term" value="P:mitotic chromosome condensation"/>
    <property type="evidence" value="ECO:0007669"/>
    <property type="project" value="InterPro"/>
</dbReference>
<keyword evidence="15" id="KW-0175">Coiled coil</keyword>
<feature type="region of interest" description="Disordered" evidence="16">
    <location>
        <begin position="916"/>
        <end position="938"/>
    </location>
</feature>
<sequence length="1492" mass="165397">MSFEFAVPLARKDLLKRTSDTQYVVEEVLTVRQINTQIHGLKAAFRSGPAAILDNFDLIYSVLSQLNEVETEVKEEVWTLLVKAVSQHAGELPALLDTADFDCSTRLQHLNTLKMTTYLLTQFMEAFEAEDTKPTTVTVTKGRKSKRKTTTKGDWDWEGERLRAVQSLSQVTQLEIGRLWEPPVVEEEFVNMLANTCYKLLENPSTCKEKCTKDAVFHLLGTLVRRYNHGLGASLKIIQLLQHFEHLASPMAQMVELFALQFSTKSVISDIMREIGRMDPAKLVRDNSGTRSYAAFMVELAERVPALMLPNISVILCHLDAESYTMRNGVLGVMSEIVIKELSKGDLDDKSKKARDQFLDCLEDHIHDVNAFVRSKVLTLWLHICNEKAIPLGRWHQLLCLVVGRLQDKSSLVRKVAIQLLTTFLTSNPFGAKLPLDVLKAELEKESAKLAEIMPEQPLDQPQDGRPVEEEWSAIRPEVMTALQDLQQEEEEEEEEEELIGEEDGLESVVLRVKTLLQQSQHKSAARLVMAARDSWPDEHIFLPAHTGSKEEEEEEQDEDELQPDQRNLLEILEAIFVGTTVETPLPNPEEVLPESLPEGGTEEGASEVTETEGGAEGGVVNEVSKQQVIVQYLKDSVNFATEMQRAIPILCQLLGSKATSDVLETIEFFVSAFEFGLAGAMEGVRRMLVLIWSGEKSVKEAVVEAYKRLYLTPTGGNPRARNLAIVKNLAALTVSATVGELTSLEELICELVRSSLLSSGVVTLLWERFALKIQGTTAEDSRGALILLGMAAGAEPDIVRSNVDVLVQEGLGQRGQHDLLLAKDTCTALLKLAGSQKRKAGCHEEPLRFPADHDMFTGLAEILVKGVENVSNPYWIPLMEQGLNVVYRLSENPDVVIGNVIKAVTTVVLQARDAESAQEQAQEPESAETTEEAPASPAKVITCSSGVLSRLLALLGHCALRQLVHLDVALSGELKRRRMIQEDRNNKAGKKGTSSVNNTPRNTPSGKGKDDKEMSIEDEMGLAGASADDAEADYIRKICETEVVTGSSLVALLAPVIVAVCSNPTRFPHPQLRATASLALAKYMLVSSEFCEAHLQLLFTILEKSPQPIIRANTIIALGDLSFRFPNLIEPWTPNLYARLRDDSSHVRKNTLMVLTHLILNDMLKVKGYISDMAACMVDEVSGIADLAKLFFLELSKKGNAIYNIMPDMVSRLSDPGCGVTEEHFRTIMKYLFSFIQKDKQSESLVEKLCHRFRATRTDRQARDLAFCLSMLSLSEKGIRKLQENFACFGDKLGSEDIHNSFCTILKKAKSFAKPEVKALVDELEQRIEQCHNKGMSDDETLQKASKARGKKGGQTPGKGLQKGRTPGGRRRGRQASRKQDSSSEDDGPNHSPTQGEEHPAKRGMKGKKNSQKAEKKNRKTVSFSSDEDSDIELFDVNEGSTAADPDGESDQENTDPRPNLTPIRRAKGRKHSKKHLSAADNSFSEATPVK</sequence>
<evidence type="ECO:0000259" key="17">
    <source>
        <dbReference type="Pfam" id="PF12717"/>
    </source>
</evidence>
<keyword evidence="8" id="KW-0597">Phosphoprotein</keyword>
<dbReference type="PANTHER" id="PTHR14222">
    <property type="entry name" value="CONDENSIN"/>
    <property type="match status" value="1"/>
</dbReference>
<dbReference type="PIRSF" id="PIRSF017127">
    <property type="entry name" value="Condensin_D2"/>
    <property type="match status" value="1"/>
</dbReference>
<dbReference type="InterPro" id="IPR024324">
    <property type="entry name" value="Condensin_cplx_su1_N"/>
</dbReference>
<evidence type="ECO:0000256" key="15">
    <source>
        <dbReference type="SAM" id="Coils"/>
    </source>
</evidence>
<keyword evidence="7" id="KW-0963">Cytoplasm</keyword>
<evidence type="ECO:0000256" key="10">
    <source>
        <dbReference type="ARBA" id="ARBA00022776"/>
    </source>
</evidence>
<evidence type="ECO:0000256" key="4">
    <source>
        <dbReference type="ARBA" id="ARBA00009606"/>
    </source>
</evidence>
<reference evidence="20" key="1">
    <citation type="submission" date="2025-08" db="UniProtKB">
        <authorList>
            <consortium name="RefSeq"/>
        </authorList>
    </citation>
    <scope>IDENTIFICATION</scope>
    <source>
        <tissue evidence="20">Gonad</tissue>
    </source>
</reference>
<accession>A0A6P4ZP03</accession>
<organism evidence="19 20">
    <name type="scientific">Branchiostoma belcheri</name>
    <name type="common">Amphioxus</name>
    <dbReference type="NCBI Taxonomy" id="7741"/>
    <lineage>
        <taxon>Eukaryota</taxon>
        <taxon>Metazoa</taxon>
        <taxon>Chordata</taxon>
        <taxon>Cephalochordata</taxon>
        <taxon>Leptocardii</taxon>
        <taxon>Amphioxiformes</taxon>
        <taxon>Branchiostomatidae</taxon>
        <taxon>Branchiostoma</taxon>
    </lineage>
</organism>
<evidence type="ECO:0000256" key="3">
    <source>
        <dbReference type="ARBA" id="ARBA00004496"/>
    </source>
</evidence>
<evidence type="ECO:0000256" key="13">
    <source>
        <dbReference type="ARBA" id="ARBA00023306"/>
    </source>
</evidence>
<comment type="function">
    <text evidence="14">Regulatory subunit of the condensin complex, a complex required for conversion of interphase chromatin into mitotic-like condense chromosomes. The condensin complex probably introduces positive supercoils into relaxed DNA in the presence of type I topoisomerases and converts nicked DNA into positive knotted forms in the presence of type II topoisomerases.</text>
</comment>
<name>A0A6P4ZP03_BRABE</name>
<dbReference type="GO" id="GO:0042393">
    <property type="term" value="F:histone binding"/>
    <property type="evidence" value="ECO:0007669"/>
    <property type="project" value="TreeGrafter"/>
</dbReference>
<evidence type="ECO:0000256" key="14">
    <source>
        <dbReference type="PIRNR" id="PIRNR017127"/>
    </source>
</evidence>
<feature type="compositionally biased region" description="Basic residues" evidence="16">
    <location>
        <begin position="1369"/>
        <end position="1378"/>
    </location>
</feature>
<dbReference type="Gene3D" id="1.25.10.10">
    <property type="entry name" value="Leucine-rich Repeat Variant"/>
    <property type="match status" value="2"/>
</dbReference>
<evidence type="ECO:0000256" key="12">
    <source>
        <dbReference type="ARBA" id="ARBA00023242"/>
    </source>
</evidence>
<feature type="compositionally biased region" description="Polar residues" evidence="16">
    <location>
        <begin position="1481"/>
        <end position="1492"/>
    </location>
</feature>
<evidence type="ECO:0000259" key="18">
    <source>
        <dbReference type="Pfam" id="PF12922"/>
    </source>
</evidence>
<feature type="region of interest" description="Disordered" evidence="16">
    <location>
        <begin position="1332"/>
        <end position="1492"/>
    </location>
</feature>
<dbReference type="GO" id="GO:0010032">
    <property type="term" value="P:meiotic chromosome condensation"/>
    <property type="evidence" value="ECO:0007669"/>
    <property type="project" value="TreeGrafter"/>
</dbReference>
<dbReference type="InterPro" id="IPR016024">
    <property type="entry name" value="ARM-type_fold"/>
</dbReference>
<feature type="compositionally biased region" description="Polar residues" evidence="16">
    <location>
        <begin position="993"/>
        <end position="1006"/>
    </location>
</feature>
<comment type="similarity">
    <text evidence="4 14">Belongs to the CND1 (condensin subunit 1) family.</text>
</comment>
<evidence type="ECO:0000256" key="7">
    <source>
        <dbReference type="ARBA" id="ARBA00022490"/>
    </source>
</evidence>
<dbReference type="GeneID" id="109484129"/>
<dbReference type="RefSeq" id="XP_019642905.1">
    <property type="nucleotide sequence ID" value="XM_019787346.1"/>
</dbReference>
<dbReference type="Pfam" id="PF12717">
    <property type="entry name" value="Cnd1"/>
    <property type="match status" value="1"/>
</dbReference>
<dbReference type="GO" id="GO:0005737">
    <property type="term" value="C:cytoplasm"/>
    <property type="evidence" value="ECO:0007669"/>
    <property type="project" value="UniProtKB-SubCell"/>
</dbReference>
<evidence type="ECO:0000256" key="16">
    <source>
        <dbReference type="SAM" id="MobiDB-lite"/>
    </source>
</evidence>
<evidence type="ECO:0000313" key="20">
    <source>
        <dbReference type="RefSeq" id="XP_019642905.1"/>
    </source>
</evidence>
<keyword evidence="19" id="KW-1185">Reference proteome</keyword>
<feature type="domain" description="Condensin complex subunit 1 N-terminal" evidence="18">
    <location>
        <begin position="73"/>
        <end position="233"/>
    </location>
</feature>
<keyword evidence="12" id="KW-0539">Nucleus</keyword>
<gene>
    <name evidence="20" type="primary">LOC109484129</name>
</gene>
<feature type="coiled-coil region" evidence="15">
    <location>
        <begin position="476"/>
        <end position="503"/>
    </location>
</feature>
<dbReference type="InterPro" id="IPR011989">
    <property type="entry name" value="ARM-like"/>
</dbReference>
<dbReference type="OrthoDB" id="436262at2759"/>
<proteinExistence type="inferred from homology"/>
<dbReference type="PANTHER" id="PTHR14222:SF2">
    <property type="entry name" value="CONDENSIN COMPLEX SUBUNIT 1"/>
    <property type="match status" value="1"/>
</dbReference>
<keyword evidence="9 14" id="KW-0132">Cell division</keyword>
<evidence type="ECO:0000256" key="11">
    <source>
        <dbReference type="ARBA" id="ARBA00023067"/>
    </source>
</evidence>
<evidence type="ECO:0000256" key="6">
    <source>
        <dbReference type="ARBA" id="ARBA00022454"/>
    </source>
</evidence>
<feature type="compositionally biased region" description="Basic residues" evidence="16">
    <location>
        <begin position="1466"/>
        <end position="1478"/>
    </location>
</feature>
<evidence type="ECO:0000256" key="5">
    <source>
        <dbReference type="ARBA" id="ARBA00016064"/>
    </source>
</evidence>
<dbReference type="Proteomes" id="UP000515135">
    <property type="component" value="Unplaced"/>
</dbReference>
<evidence type="ECO:0000256" key="9">
    <source>
        <dbReference type="ARBA" id="ARBA00022618"/>
    </source>
</evidence>
<evidence type="ECO:0000313" key="19">
    <source>
        <dbReference type="Proteomes" id="UP000515135"/>
    </source>
</evidence>
<comment type="subcellular location">
    <subcellularLocation>
        <location evidence="2">Chromosome</location>
    </subcellularLocation>
    <subcellularLocation>
        <location evidence="3">Cytoplasm</location>
    </subcellularLocation>
    <subcellularLocation>
        <location evidence="1">Nucleus</location>
    </subcellularLocation>
</comment>
<dbReference type="GO" id="GO:0005634">
    <property type="term" value="C:nucleus"/>
    <property type="evidence" value="ECO:0007669"/>
    <property type="project" value="UniProtKB-SubCell"/>
</dbReference>
<keyword evidence="13 14" id="KW-0131">Cell cycle</keyword>
<feature type="compositionally biased region" description="Basic residues" evidence="16">
    <location>
        <begin position="1403"/>
        <end position="1421"/>
    </location>
</feature>
<feature type="region of interest" description="Disordered" evidence="16">
    <location>
        <begin position="581"/>
        <end position="619"/>
    </location>
</feature>
<dbReference type="InterPro" id="IPR026971">
    <property type="entry name" value="CND1/NCAPD3"/>
</dbReference>
<dbReference type="Pfam" id="PF12922">
    <property type="entry name" value="Cnd1_N"/>
    <property type="match status" value="1"/>
</dbReference>
<dbReference type="GO" id="GO:0051301">
    <property type="term" value="P:cell division"/>
    <property type="evidence" value="ECO:0007669"/>
    <property type="project" value="UniProtKB-KW"/>
</dbReference>
<keyword evidence="11 14" id="KW-0226">DNA condensation</keyword>
<evidence type="ECO:0000256" key="1">
    <source>
        <dbReference type="ARBA" id="ARBA00004123"/>
    </source>
</evidence>
<feature type="compositionally biased region" description="Acidic residues" evidence="16">
    <location>
        <begin position="1427"/>
        <end position="1437"/>
    </location>
</feature>
<feature type="region of interest" description="Disordered" evidence="16">
    <location>
        <begin position="981"/>
        <end position="1015"/>
    </location>
</feature>
<dbReference type="GO" id="GO:0000779">
    <property type="term" value="C:condensed chromosome, centromeric region"/>
    <property type="evidence" value="ECO:0007669"/>
    <property type="project" value="TreeGrafter"/>
</dbReference>
<evidence type="ECO:0000256" key="2">
    <source>
        <dbReference type="ARBA" id="ARBA00004286"/>
    </source>
</evidence>
<dbReference type="KEGG" id="bbel:109484129"/>
<feature type="domain" description="Condensin complex subunit 1 C-terminal" evidence="17">
    <location>
        <begin position="1110"/>
        <end position="1271"/>
    </location>
</feature>